<comment type="caution">
    <text evidence="6">The sequence shown here is derived from an EMBL/GenBank/DDBJ whole genome shotgun (WGS) entry which is preliminary data.</text>
</comment>
<keyword evidence="4 5" id="KW-0472">Membrane</keyword>
<dbReference type="Proteomes" id="UP000324104">
    <property type="component" value="Unassembled WGS sequence"/>
</dbReference>
<comment type="subcellular location">
    <subcellularLocation>
        <location evidence="1">Membrane</location>
        <topology evidence="1">Multi-pass membrane protein</topology>
    </subcellularLocation>
</comment>
<feature type="transmembrane region" description="Helical" evidence="5">
    <location>
        <begin position="72"/>
        <end position="97"/>
    </location>
</feature>
<keyword evidence="7" id="KW-1185">Reference proteome</keyword>
<dbReference type="AlphaFoldDB" id="A0A5D5AHR6"/>
<evidence type="ECO:0000313" key="7">
    <source>
        <dbReference type="Proteomes" id="UP000324104"/>
    </source>
</evidence>
<feature type="transmembrane region" description="Helical" evidence="5">
    <location>
        <begin position="12"/>
        <end position="37"/>
    </location>
</feature>
<evidence type="ECO:0000313" key="6">
    <source>
        <dbReference type="EMBL" id="TYT60664.1"/>
    </source>
</evidence>
<evidence type="ECO:0000256" key="3">
    <source>
        <dbReference type="ARBA" id="ARBA00022989"/>
    </source>
</evidence>
<feature type="transmembrane region" description="Helical" evidence="5">
    <location>
        <begin position="171"/>
        <end position="193"/>
    </location>
</feature>
<accession>A0A5D5AHR6</accession>
<proteinExistence type="predicted"/>
<dbReference type="Pfam" id="PF01566">
    <property type="entry name" value="Nramp"/>
    <property type="match status" value="1"/>
</dbReference>
<evidence type="ECO:0000256" key="1">
    <source>
        <dbReference type="ARBA" id="ARBA00004141"/>
    </source>
</evidence>
<feature type="transmembrane region" description="Helical" evidence="5">
    <location>
        <begin position="391"/>
        <end position="410"/>
    </location>
</feature>
<feature type="transmembrane region" description="Helical" evidence="5">
    <location>
        <begin position="281"/>
        <end position="302"/>
    </location>
</feature>
<keyword evidence="2 5" id="KW-0812">Transmembrane</keyword>
<feature type="transmembrane region" description="Helical" evidence="5">
    <location>
        <begin position="330"/>
        <end position="347"/>
    </location>
</feature>
<dbReference type="GO" id="GO:0046873">
    <property type="term" value="F:metal ion transmembrane transporter activity"/>
    <property type="evidence" value="ECO:0007669"/>
    <property type="project" value="InterPro"/>
</dbReference>
<evidence type="ECO:0000256" key="5">
    <source>
        <dbReference type="SAM" id="Phobius"/>
    </source>
</evidence>
<dbReference type="GO" id="GO:0016020">
    <property type="term" value="C:membrane"/>
    <property type="evidence" value="ECO:0007669"/>
    <property type="project" value="UniProtKB-SubCell"/>
</dbReference>
<dbReference type="EMBL" id="VTAW01000034">
    <property type="protein sequence ID" value="TYT60664.1"/>
    <property type="molecule type" value="Genomic_DNA"/>
</dbReference>
<feature type="transmembrane region" description="Helical" evidence="5">
    <location>
        <begin position="131"/>
        <end position="151"/>
    </location>
</feature>
<evidence type="ECO:0000256" key="4">
    <source>
        <dbReference type="ARBA" id="ARBA00023136"/>
    </source>
</evidence>
<organism evidence="6 7">
    <name type="scientific">Natrialba swarupiae</name>
    <dbReference type="NCBI Taxonomy" id="2448032"/>
    <lineage>
        <taxon>Archaea</taxon>
        <taxon>Methanobacteriati</taxon>
        <taxon>Methanobacteriota</taxon>
        <taxon>Stenosarchaea group</taxon>
        <taxon>Halobacteria</taxon>
        <taxon>Halobacteriales</taxon>
        <taxon>Natrialbaceae</taxon>
        <taxon>Natrialba</taxon>
    </lineage>
</organism>
<evidence type="ECO:0000256" key="2">
    <source>
        <dbReference type="ARBA" id="ARBA00022692"/>
    </source>
</evidence>
<dbReference type="InterPro" id="IPR001046">
    <property type="entry name" value="NRAMP_fam"/>
</dbReference>
<name>A0A5D5AHR6_9EURY</name>
<feature type="transmembrane region" description="Helical" evidence="5">
    <location>
        <begin position="353"/>
        <end position="371"/>
    </location>
</feature>
<protein>
    <submittedName>
        <fullName evidence="6">Divalent metal cation transporter</fullName>
    </submittedName>
</protein>
<feature type="transmembrane region" description="Helical" evidence="5">
    <location>
        <begin position="103"/>
        <end position="122"/>
    </location>
</feature>
<dbReference type="NCBIfam" id="NF037982">
    <property type="entry name" value="Nramp_1"/>
    <property type="match status" value="1"/>
</dbReference>
<reference evidence="6 7" key="1">
    <citation type="submission" date="2019-08" db="EMBL/GenBank/DDBJ databases">
        <title>Archaea genome.</title>
        <authorList>
            <person name="Kajale S."/>
            <person name="Shouche Y."/>
            <person name="Deshpande N."/>
            <person name="Sharma A."/>
        </authorList>
    </citation>
    <scope>NUCLEOTIDE SEQUENCE [LARGE SCALE GENOMIC DNA]</scope>
    <source>
        <strain evidence="6 7">ESP3B_9</strain>
    </source>
</reference>
<feature type="transmembrane region" description="Helical" evidence="5">
    <location>
        <begin position="236"/>
        <end position="257"/>
    </location>
</feature>
<sequence length="416" mass="44309">MLWALIGIGASHIVLAPTLGGTFGLFAVWLFALIYLAKYGAWELGIRYNYGVGGNPVEAYGDLPGPNNWMQWFTVAVFLVAYAGITAAVGMSTAAFVEALTPLSFPQAFVALVGLAGVLVLFTRYSLLEKILLGFTIALGLLIVLGVFVGPPPSDVAIGTAFTVPDLTGPVFVGLFAAAAGFAPTGLSTSVLIGSWSMAKGEGAGELRDRGLDPEDEAHHDYIRAWIQTGRRDFNIGYAFSFVLIVAMVVLAANVLYPNPPADANLAVAIGTILSDSFGEWSYYAMVLGAFAALYSTVITLLDGASRATGDIVPMAVERPDLDGERIRKAVVVAIVAVSIGVVLTLGAVPVTFLIWISAILAITEILFYPANWYVVREHLPEQFQPSRRWVAYYAISLAVVLVFGLMGAAHEFGYV</sequence>
<gene>
    <name evidence="6" type="ORF">FYC77_17665</name>
</gene>
<keyword evidence="3 5" id="KW-1133">Transmembrane helix</keyword>